<accession>A0ABQ9JJU3</accession>
<feature type="domain" description="DUF4780" evidence="1">
    <location>
        <begin position="230"/>
        <end position="316"/>
    </location>
</feature>
<dbReference type="Proteomes" id="UP001162164">
    <property type="component" value="Unassembled WGS sequence"/>
</dbReference>
<evidence type="ECO:0000259" key="1">
    <source>
        <dbReference type="Pfam" id="PF16012"/>
    </source>
</evidence>
<name>A0ABQ9JJU3_9CUCU</name>
<dbReference type="InterPro" id="IPR032135">
    <property type="entry name" value="DUF4817"/>
</dbReference>
<protein>
    <recommendedName>
        <fullName evidence="5">DUF4817 domain-containing protein</fullName>
    </recommendedName>
</protein>
<dbReference type="PANTHER" id="PTHR47326:SF1">
    <property type="entry name" value="HTH PSQ-TYPE DOMAIN-CONTAINING PROTEIN"/>
    <property type="match status" value="1"/>
</dbReference>
<dbReference type="EMBL" id="JAPWTJ010000434">
    <property type="protein sequence ID" value="KAJ8978471.1"/>
    <property type="molecule type" value="Genomic_DNA"/>
</dbReference>
<dbReference type="PANTHER" id="PTHR47326">
    <property type="entry name" value="TRANSPOSABLE ELEMENT TC3 TRANSPOSASE-LIKE PROTEIN"/>
    <property type="match status" value="1"/>
</dbReference>
<dbReference type="InterPro" id="IPR036397">
    <property type="entry name" value="RNaseH_sf"/>
</dbReference>
<proteinExistence type="predicted"/>
<sequence>MFICYIESGRNSEDALNLYFERYPERQQPSEQIFPRLENALMNYGSFVKLRPKQYAIEGRDEVEAVVIGAVLENPEISTREITVTKGVSKSRNQRILKKHEFKPYKIRLTHQLFPSDQERRMNFCNWFIRKCNENENFHRNVIWTDEARVTSNGIFNRHNRHHWSGHNEHVFQPRNMQGRFRFNIWIGIVGQRMIGPFIYDENLNAQRLEKENKDFRKLGKLVLISTEITLNQEQADLVQNHIGDVMDSTPGRSDRPLQFARTTFSGGVLWMTCANEHAKMETVRALGKVWDDADLTTVESKDLPKKPLTDFCFRDLTAVKIKNRE</sequence>
<dbReference type="InterPro" id="IPR031961">
    <property type="entry name" value="DUF4780"/>
</dbReference>
<comment type="caution">
    <text evidence="3">The sequence shown here is derived from an EMBL/GenBank/DDBJ whole genome shotgun (WGS) entry which is preliminary data.</text>
</comment>
<dbReference type="Pfam" id="PF16087">
    <property type="entry name" value="DUF4817"/>
    <property type="match status" value="1"/>
</dbReference>
<dbReference type="Gene3D" id="3.30.420.10">
    <property type="entry name" value="Ribonuclease H-like superfamily/Ribonuclease H"/>
    <property type="match status" value="1"/>
</dbReference>
<evidence type="ECO:0000259" key="2">
    <source>
        <dbReference type="Pfam" id="PF16087"/>
    </source>
</evidence>
<feature type="domain" description="DUF4817" evidence="2">
    <location>
        <begin position="3"/>
        <end position="46"/>
    </location>
</feature>
<evidence type="ECO:0000313" key="3">
    <source>
        <dbReference type="EMBL" id="KAJ8978471.1"/>
    </source>
</evidence>
<evidence type="ECO:0000313" key="4">
    <source>
        <dbReference type="Proteomes" id="UP001162164"/>
    </source>
</evidence>
<gene>
    <name evidence="3" type="ORF">NQ317_016997</name>
</gene>
<keyword evidence="4" id="KW-1185">Reference proteome</keyword>
<reference evidence="3" key="1">
    <citation type="journal article" date="2023" name="Insect Mol. Biol.">
        <title>Genome sequencing provides insights into the evolution of gene families encoding plant cell wall-degrading enzymes in longhorned beetles.</title>
        <authorList>
            <person name="Shin N.R."/>
            <person name="Okamura Y."/>
            <person name="Kirsch R."/>
            <person name="Pauchet Y."/>
        </authorList>
    </citation>
    <scope>NUCLEOTIDE SEQUENCE</scope>
    <source>
        <strain evidence="3">MMC_N1</strain>
    </source>
</reference>
<evidence type="ECO:0008006" key="5">
    <source>
        <dbReference type="Google" id="ProtNLM"/>
    </source>
</evidence>
<dbReference type="Pfam" id="PF16012">
    <property type="entry name" value="DUF4780"/>
    <property type="match status" value="1"/>
</dbReference>
<organism evidence="3 4">
    <name type="scientific">Molorchus minor</name>
    <dbReference type="NCBI Taxonomy" id="1323400"/>
    <lineage>
        <taxon>Eukaryota</taxon>
        <taxon>Metazoa</taxon>
        <taxon>Ecdysozoa</taxon>
        <taxon>Arthropoda</taxon>
        <taxon>Hexapoda</taxon>
        <taxon>Insecta</taxon>
        <taxon>Pterygota</taxon>
        <taxon>Neoptera</taxon>
        <taxon>Endopterygota</taxon>
        <taxon>Coleoptera</taxon>
        <taxon>Polyphaga</taxon>
        <taxon>Cucujiformia</taxon>
        <taxon>Chrysomeloidea</taxon>
        <taxon>Cerambycidae</taxon>
        <taxon>Lamiinae</taxon>
        <taxon>Monochamini</taxon>
        <taxon>Molorchus</taxon>
    </lineage>
</organism>